<name>A0A2J6R3H8_HYAVF</name>
<organism evidence="2 3">
    <name type="scientific">Hyaloscypha variabilis (strain UAMH 11265 / GT02V1 / F)</name>
    <name type="common">Meliniomyces variabilis</name>
    <dbReference type="NCBI Taxonomy" id="1149755"/>
    <lineage>
        <taxon>Eukaryota</taxon>
        <taxon>Fungi</taxon>
        <taxon>Dikarya</taxon>
        <taxon>Ascomycota</taxon>
        <taxon>Pezizomycotina</taxon>
        <taxon>Leotiomycetes</taxon>
        <taxon>Helotiales</taxon>
        <taxon>Hyaloscyphaceae</taxon>
        <taxon>Hyaloscypha</taxon>
        <taxon>Hyaloscypha variabilis</taxon>
    </lineage>
</organism>
<protein>
    <recommendedName>
        <fullName evidence="1">Heterokaryon incompatibility domain-containing protein</fullName>
    </recommendedName>
</protein>
<dbReference type="InterPro" id="IPR052895">
    <property type="entry name" value="HetReg/Transcr_Mod"/>
</dbReference>
<dbReference type="PANTHER" id="PTHR24148">
    <property type="entry name" value="ANKYRIN REPEAT DOMAIN-CONTAINING PROTEIN 39 HOMOLOG-RELATED"/>
    <property type="match status" value="1"/>
</dbReference>
<dbReference type="AlphaFoldDB" id="A0A2J6R3H8"/>
<dbReference type="InterPro" id="IPR010730">
    <property type="entry name" value="HET"/>
</dbReference>
<dbReference type="Proteomes" id="UP000235786">
    <property type="component" value="Unassembled WGS sequence"/>
</dbReference>
<dbReference type="OrthoDB" id="10473985at2759"/>
<proteinExistence type="predicted"/>
<reference evidence="2 3" key="1">
    <citation type="submission" date="2016-04" db="EMBL/GenBank/DDBJ databases">
        <title>A degradative enzymes factory behind the ericoid mycorrhizal symbiosis.</title>
        <authorList>
            <consortium name="DOE Joint Genome Institute"/>
            <person name="Martino E."/>
            <person name="Morin E."/>
            <person name="Grelet G."/>
            <person name="Kuo A."/>
            <person name="Kohler A."/>
            <person name="Daghino S."/>
            <person name="Barry K."/>
            <person name="Choi C."/>
            <person name="Cichocki N."/>
            <person name="Clum A."/>
            <person name="Copeland A."/>
            <person name="Hainaut M."/>
            <person name="Haridas S."/>
            <person name="Labutti K."/>
            <person name="Lindquist E."/>
            <person name="Lipzen A."/>
            <person name="Khouja H.-R."/>
            <person name="Murat C."/>
            <person name="Ohm R."/>
            <person name="Olson A."/>
            <person name="Spatafora J."/>
            <person name="Veneault-Fourrey C."/>
            <person name="Henrissat B."/>
            <person name="Grigoriev I."/>
            <person name="Martin F."/>
            <person name="Perotto S."/>
        </authorList>
    </citation>
    <scope>NUCLEOTIDE SEQUENCE [LARGE SCALE GENOMIC DNA]</scope>
    <source>
        <strain evidence="2 3">F</strain>
    </source>
</reference>
<keyword evidence="3" id="KW-1185">Reference proteome</keyword>
<accession>A0A2J6R3H8</accession>
<dbReference type="Pfam" id="PF06985">
    <property type="entry name" value="HET"/>
    <property type="match status" value="1"/>
</dbReference>
<dbReference type="STRING" id="1149755.A0A2J6R3H8"/>
<evidence type="ECO:0000313" key="3">
    <source>
        <dbReference type="Proteomes" id="UP000235786"/>
    </source>
</evidence>
<feature type="domain" description="Heterokaryon incompatibility" evidence="1">
    <location>
        <begin position="3"/>
        <end position="138"/>
    </location>
</feature>
<gene>
    <name evidence="2" type="ORF">L207DRAFT_518383</name>
</gene>
<dbReference type="PANTHER" id="PTHR24148:SF64">
    <property type="entry name" value="HETEROKARYON INCOMPATIBILITY DOMAIN-CONTAINING PROTEIN"/>
    <property type="match status" value="1"/>
</dbReference>
<dbReference type="EMBL" id="KZ613957">
    <property type="protein sequence ID" value="PMD33029.1"/>
    <property type="molecule type" value="Genomic_DNA"/>
</dbReference>
<evidence type="ECO:0000259" key="1">
    <source>
        <dbReference type="Pfam" id="PF06985"/>
    </source>
</evidence>
<evidence type="ECO:0000313" key="2">
    <source>
        <dbReference type="EMBL" id="PMD33029.1"/>
    </source>
</evidence>
<sequence>MRDVKIRQNLFDALLSLRLTDVARTLWVDAICINQENIEERNHQVSQMAAIYGQAQSVVVWLGWPEENEVGSAIGFLGAIPRSGEEYIPLFYQDCLGRDHLSFRPQKYQGRADFRSIRKGLQCLSQKRYWTRLWVIQEALLATDVIVHCGRNCIAWKSLKTFCQFMQGKGVPFEDRELRDIKESPMMNFMAGDRQSSTLSLSYLCWLHGKSNCEKLLDKVFGLWALAPGCCQQAVPVDYSATFNGVMQKLWDHDIAAHGMPIDTAASVDEFKRGLFGSSLRSSD</sequence>